<dbReference type="InterPro" id="IPR025340">
    <property type="entry name" value="DUF4246"/>
</dbReference>
<dbReference type="Proteomes" id="UP000326198">
    <property type="component" value="Unassembled WGS sequence"/>
</dbReference>
<accession>A0A5N7B6L1</accession>
<gene>
    <name evidence="3" type="ORF">BDV26DRAFT_293674</name>
</gene>
<evidence type="ECO:0000256" key="1">
    <source>
        <dbReference type="SAM" id="MobiDB-lite"/>
    </source>
</evidence>
<dbReference type="PANTHER" id="PTHR33119:SF1">
    <property type="entry name" value="FE2OG DIOXYGENASE DOMAIN-CONTAINING PROTEIN"/>
    <property type="match status" value="1"/>
</dbReference>
<dbReference type="AlphaFoldDB" id="A0A5N7B6L1"/>
<evidence type="ECO:0000259" key="2">
    <source>
        <dbReference type="Pfam" id="PF14033"/>
    </source>
</evidence>
<dbReference type="InterPro" id="IPR049192">
    <property type="entry name" value="DUF4246_C"/>
</dbReference>
<name>A0A5N7B6L1_9EURO</name>
<keyword evidence="4" id="KW-1185">Reference proteome</keyword>
<proteinExistence type="predicted"/>
<feature type="region of interest" description="Disordered" evidence="1">
    <location>
        <begin position="239"/>
        <end position="267"/>
    </location>
</feature>
<feature type="domain" description="DUF4246" evidence="2">
    <location>
        <begin position="34"/>
        <end position="446"/>
    </location>
</feature>
<evidence type="ECO:0000313" key="4">
    <source>
        <dbReference type="Proteomes" id="UP000326198"/>
    </source>
</evidence>
<organism evidence="3 4">
    <name type="scientific">Aspergillus bertholletiae</name>
    <dbReference type="NCBI Taxonomy" id="1226010"/>
    <lineage>
        <taxon>Eukaryota</taxon>
        <taxon>Fungi</taxon>
        <taxon>Dikarya</taxon>
        <taxon>Ascomycota</taxon>
        <taxon>Pezizomycotina</taxon>
        <taxon>Eurotiomycetes</taxon>
        <taxon>Eurotiomycetidae</taxon>
        <taxon>Eurotiales</taxon>
        <taxon>Aspergillaceae</taxon>
        <taxon>Aspergillus</taxon>
        <taxon>Aspergillus subgen. Circumdati</taxon>
    </lineage>
</organism>
<evidence type="ECO:0000313" key="3">
    <source>
        <dbReference type="EMBL" id="KAE8376878.1"/>
    </source>
</evidence>
<dbReference type="PANTHER" id="PTHR33119">
    <property type="entry name" value="IFI3P"/>
    <property type="match status" value="1"/>
</dbReference>
<dbReference type="EMBL" id="ML736232">
    <property type="protein sequence ID" value="KAE8376878.1"/>
    <property type="molecule type" value="Genomic_DNA"/>
</dbReference>
<sequence>MCGLLSVDEVPGTLGGLTDKCKMGSWAPGGYTNSYIRVLDTGSCVCKSNTPTLHSLDASIGAAVSPLLEERQDLGGGAADLVDPLLFPLVYGRSLVLAVEGTVQLHDVLESYKDATVAPSHFDRRTDFLKVQEQVEKCEFYRWSSNYQSLPCEVKYKDSGTEVQITSYTNNLHLMHKELYRAIEELMSLAIKPWNDCLIRGRNDWNDILNEGRFGPIPLRIITCGVEWEMSSPNGPSHLMSLRIKGKRGEERPRERRPRRPLVQREPEDFSDVISRGHMELPPPDSNLWQRAKEYLELPEDGSTTPVAAPDGWMEPPLGPWVNIIRKQSRLIRFRHPEPGTAFSYEAWKTGRHGDKAIIDMVRERKDWHHQPFKPVVPPHEPYSMALQDIFRNQGLQVNVKMDSIEFTPENLTYSGTNWQMEGQLNEHIVAVTVFTYDLHNITEYRAEPFQLM</sequence>
<dbReference type="Pfam" id="PF14033">
    <property type="entry name" value="DUF4246"/>
    <property type="match status" value="1"/>
</dbReference>
<protein>
    <recommendedName>
        <fullName evidence="2">DUF4246 domain-containing protein</fullName>
    </recommendedName>
</protein>
<dbReference type="OrthoDB" id="415532at2759"/>
<reference evidence="3 4" key="1">
    <citation type="submission" date="2019-04" db="EMBL/GenBank/DDBJ databases">
        <title>Friends and foes A comparative genomics studyof 23 Aspergillus species from section Flavi.</title>
        <authorList>
            <consortium name="DOE Joint Genome Institute"/>
            <person name="Kjaerbolling I."/>
            <person name="Vesth T."/>
            <person name="Frisvad J.C."/>
            <person name="Nybo J.L."/>
            <person name="Theobald S."/>
            <person name="Kildgaard S."/>
            <person name="Isbrandt T."/>
            <person name="Kuo A."/>
            <person name="Sato A."/>
            <person name="Lyhne E.K."/>
            <person name="Kogle M.E."/>
            <person name="Wiebenga A."/>
            <person name="Kun R.S."/>
            <person name="Lubbers R.J."/>
            <person name="Makela M.R."/>
            <person name="Barry K."/>
            <person name="Chovatia M."/>
            <person name="Clum A."/>
            <person name="Daum C."/>
            <person name="Haridas S."/>
            <person name="He G."/>
            <person name="LaButti K."/>
            <person name="Lipzen A."/>
            <person name="Mondo S."/>
            <person name="Riley R."/>
            <person name="Salamov A."/>
            <person name="Simmons B.A."/>
            <person name="Magnuson J.K."/>
            <person name="Henrissat B."/>
            <person name="Mortensen U.H."/>
            <person name="Larsen T.O."/>
            <person name="Devries R.P."/>
            <person name="Grigoriev I.V."/>
            <person name="Machida M."/>
            <person name="Baker S.E."/>
            <person name="Andersen M.R."/>
        </authorList>
    </citation>
    <scope>NUCLEOTIDE SEQUENCE [LARGE SCALE GENOMIC DNA]</scope>
    <source>
        <strain evidence="3 4">IBT 29228</strain>
    </source>
</reference>